<dbReference type="Pfam" id="PF04082">
    <property type="entry name" value="Fungal_trans"/>
    <property type="match status" value="1"/>
</dbReference>
<dbReference type="GO" id="GO:0043565">
    <property type="term" value="F:sequence-specific DNA binding"/>
    <property type="evidence" value="ECO:0007669"/>
    <property type="project" value="TreeGrafter"/>
</dbReference>
<evidence type="ECO:0000256" key="3">
    <source>
        <dbReference type="ARBA" id="ARBA00023125"/>
    </source>
</evidence>
<feature type="domain" description="Xylanolytic transcriptional activator regulatory" evidence="7">
    <location>
        <begin position="374"/>
        <end position="447"/>
    </location>
</feature>
<proteinExistence type="predicted"/>
<dbReference type="Proteomes" id="UP000829685">
    <property type="component" value="Unassembled WGS sequence"/>
</dbReference>
<dbReference type="CDD" id="cd12148">
    <property type="entry name" value="fungal_TF_MHR"/>
    <property type="match status" value="1"/>
</dbReference>
<keyword evidence="4" id="KW-0804">Transcription</keyword>
<dbReference type="GO" id="GO:0006351">
    <property type="term" value="P:DNA-templated transcription"/>
    <property type="evidence" value="ECO:0007669"/>
    <property type="project" value="InterPro"/>
</dbReference>
<accession>A0A9P9WKM9</accession>
<dbReference type="GO" id="GO:0008270">
    <property type="term" value="F:zinc ion binding"/>
    <property type="evidence" value="ECO:0007669"/>
    <property type="project" value="InterPro"/>
</dbReference>
<dbReference type="PANTHER" id="PTHR47540:SF6">
    <property type="entry name" value="ZN(II)2CYS6 TRANSCRIPTION FACTOR (EUROFUNG)"/>
    <property type="match status" value="1"/>
</dbReference>
<dbReference type="GO" id="GO:0045944">
    <property type="term" value="P:positive regulation of transcription by RNA polymerase II"/>
    <property type="evidence" value="ECO:0007669"/>
    <property type="project" value="TreeGrafter"/>
</dbReference>
<organism evidence="8 9">
    <name type="scientific">Neoarthrinium moseri</name>
    <dbReference type="NCBI Taxonomy" id="1658444"/>
    <lineage>
        <taxon>Eukaryota</taxon>
        <taxon>Fungi</taxon>
        <taxon>Dikarya</taxon>
        <taxon>Ascomycota</taxon>
        <taxon>Pezizomycotina</taxon>
        <taxon>Sordariomycetes</taxon>
        <taxon>Xylariomycetidae</taxon>
        <taxon>Amphisphaeriales</taxon>
        <taxon>Apiosporaceae</taxon>
        <taxon>Neoarthrinium</taxon>
    </lineage>
</organism>
<dbReference type="PANTHER" id="PTHR47540">
    <property type="entry name" value="THIAMINE REPRESSIBLE GENES REGULATORY PROTEIN THI5"/>
    <property type="match status" value="1"/>
</dbReference>
<dbReference type="InterPro" id="IPR007219">
    <property type="entry name" value="XnlR_reg_dom"/>
</dbReference>
<name>A0A9P9WKM9_9PEZI</name>
<evidence type="ECO:0000256" key="1">
    <source>
        <dbReference type="ARBA" id="ARBA00004123"/>
    </source>
</evidence>
<evidence type="ECO:0000259" key="7">
    <source>
        <dbReference type="SMART" id="SM00906"/>
    </source>
</evidence>
<feature type="region of interest" description="Disordered" evidence="6">
    <location>
        <begin position="115"/>
        <end position="167"/>
    </location>
</feature>
<protein>
    <recommendedName>
        <fullName evidence="7">Xylanolytic transcriptional activator regulatory domain-containing protein</fullName>
    </recommendedName>
</protein>
<sequence length="757" mass="83880">MIYAGSAACLVGQVRSNVLELGHVIAVRDDPSVATLSTQEIGERQQPQRQNEKQQQQQIESPVIGWSQSRSLTVDCVSLTHGRSPASTINPGNKRQYASDSAFGASSSVVASRDDYEQLSGDDANAERRPDGAAAFAAPESENGPPNRAQGIVDSTPTPTRTYASGRSNHTALSSMFSTPSMVIHNPKNFDKRLWIWLAPWSAWSSTIRLMAMLRKKVYPDNPSVPANLVNSNVYDWSWKTSTNTELPMSSDLPSAAHAIYLFSAVKFHLDQTYRLFDHDAFESQIHRFYLSSLQTATENRMWFTKFLLILAFGTAFHATPSEESTEPPGAKFFTRAMTLIPDASSLWKDSFIAIEVLALSALYLYSVDEREAAYIQLGHAIRIAQMEGMHTQLPEADLGSDTVLYCRDLWWTLYIMERHFSSSVGLPMSIQDTDITTPVSLPNSGSQVETCRSLQVNLSNLMSVILKTVYKSETVPLGTFIEQTRSILHTLANHASELERIISLSFHSSVGAVSRRTRYVFLLYHQCVIVATRPLLLSVLKERLDTLGYMSSSKDLLVRTWPVISVGLKSAVKTVEILTSEYSLLEAFLPYDTEFAFAAAVYLTIAKCMFPDVINCQRYMQSSQQILDDLTSRGNRIARARRAEVDHLERLCQATAVQVGQDGFHALQLHDLDPAGTTDINFARSLSISPSPSPSPSRHPFVVENMNENASFGPVSSTGDAMDFLNDIGISSDEFHNIVQQIGDPEAFPEAISTLT</sequence>
<dbReference type="GO" id="GO:0005634">
    <property type="term" value="C:nucleus"/>
    <property type="evidence" value="ECO:0007669"/>
    <property type="project" value="UniProtKB-SubCell"/>
</dbReference>
<dbReference type="AlphaFoldDB" id="A0A9P9WKM9"/>
<feature type="region of interest" description="Disordered" evidence="6">
    <location>
        <begin position="36"/>
        <end position="64"/>
    </location>
</feature>
<keyword evidence="3" id="KW-0238">DNA-binding</keyword>
<evidence type="ECO:0000313" key="9">
    <source>
        <dbReference type="Proteomes" id="UP000829685"/>
    </source>
</evidence>
<gene>
    <name evidence="8" type="ORF">JX265_007190</name>
</gene>
<evidence type="ECO:0000256" key="4">
    <source>
        <dbReference type="ARBA" id="ARBA00023163"/>
    </source>
</evidence>
<evidence type="ECO:0000313" key="8">
    <source>
        <dbReference type="EMBL" id="KAI1868367.1"/>
    </source>
</evidence>
<comment type="subcellular location">
    <subcellularLocation>
        <location evidence="1">Nucleus</location>
    </subcellularLocation>
</comment>
<keyword evidence="9" id="KW-1185">Reference proteome</keyword>
<comment type="caution">
    <text evidence="8">The sequence shown here is derived from an EMBL/GenBank/DDBJ whole genome shotgun (WGS) entry which is preliminary data.</text>
</comment>
<evidence type="ECO:0000256" key="2">
    <source>
        <dbReference type="ARBA" id="ARBA00023015"/>
    </source>
</evidence>
<feature type="compositionally biased region" description="Polar residues" evidence="6">
    <location>
        <begin position="153"/>
        <end position="167"/>
    </location>
</feature>
<evidence type="ECO:0000256" key="6">
    <source>
        <dbReference type="SAM" id="MobiDB-lite"/>
    </source>
</evidence>
<dbReference type="EMBL" id="JAFIMR010000017">
    <property type="protein sequence ID" value="KAI1868367.1"/>
    <property type="molecule type" value="Genomic_DNA"/>
</dbReference>
<evidence type="ECO:0000256" key="5">
    <source>
        <dbReference type="ARBA" id="ARBA00023242"/>
    </source>
</evidence>
<dbReference type="SMART" id="SM00906">
    <property type="entry name" value="Fungal_trans"/>
    <property type="match status" value="1"/>
</dbReference>
<keyword evidence="5" id="KW-0539">Nucleus</keyword>
<dbReference type="InterPro" id="IPR051711">
    <property type="entry name" value="Stress_Response_Reg"/>
</dbReference>
<keyword evidence="2" id="KW-0805">Transcription regulation</keyword>
<reference evidence="8" key="1">
    <citation type="submission" date="2021-03" db="EMBL/GenBank/DDBJ databases">
        <title>Revisited historic fungal species revealed as producer of novel bioactive compounds through whole genome sequencing and comparative genomics.</title>
        <authorList>
            <person name="Vignolle G.A."/>
            <person name="Hochenegger N."/>
            <person name="Mach R.L."/>
            <person name="Mach-Aigner A.R."/>
            <person name="Javad Rahimi M."/>
            <person name="Salim K.A."/>
            <person name="Chan C.M."/>
            <person name="Lim L.B.L."/>
            <person name="Cai F."/>
            <person name="Druzhinina I.S."/>
            <person name="U'Ren J.M."/>
            <person name="Derntl C."/>
        </authorList>
    </citation>
    <scope>NUCLEOTIDE SEQUENCE</scope>
    <source>
        <strain evidence="8">TUCIM 5799</strain>
    </source>
</reference>
<feature type="compositionally biased region" description="Low complexity" evidence="6">
    <location>
        <begin position="45"/>
        <end position="58"/>
    </location>
</feature>